<dbReference type="EMBL" id="FTNU01000002">
    <property type="protein sequence ID" value="SIR78815.1"/>
    <property type="molecule type" value="Genomic_DNA"/>
</dbReference>
<dbReference type="Gene3D" id="2.40.30.170">
    <property type="match status" value="1"/>
</dbReference>
<protein>
    <submittedName>
        <fullName evidence="5">RND family efflux transporter, MFP subunit</fullName>
    </submittedName>
</protein>
<keyword evidence="2" id="KW-1133">Transmembrane helix</keyword>
<comment type="similarity">
    <text evidence="1">Belongs to the membrane fusion protein (MFP) (TC 8.A.1) family.</text>
</comment>
<dbReference type="Pfam" id="PF25876">
    <property type="entry name" value="HH_MFP_RND"/>
    <property type="match status" value="1"/>
</dbReference>
<dbReference type="GO" id="GO:0015562">
    <property type="term" value="F:efflux transmembrane transporter activity"/>
    <property type="evidence" value="ECO:0007669"/>
    <property type="project" value="TreeGrafter"/>
</dbReference>
<feature type="domain" description="Multidrug resistance protein MdtA-like barrel-sandwich hybrid" evidence="4">
    <location>
        <begin position="84"/>
        <end position="219"/>
    </location>
</feature>
<dbReference type="AlphaFoldDB" id="A0A1N7DT17"/>
<sequence>MTDSSPDYKTATQIRNHAKGLVLFVLGIVIGVFLLKPLMQSDDKPSPQAAETQPSVMAVRAVRPQTVSVQDTLSANGLIAAAKTAEVGGQLSGVAIEQVLVEVGDWVRQGQVLAVLDTRTLSEQVAAGEAELAAAVAAQKKAQADLARTEPLLAIDAVSRQEVDAYRAAVSQSDANVRAANARLATARTNQARSQVVAPVAGIISAKNAQIGMLATGASLFSIIEKGQLQWRAALSPIEANRVRIGQLARLEIADRTITGKVVRISPVANDSREVAVWVDLPKDSGASAGMYQAGELIFAEKTLPAVPKSALMSSDGYDYLWLLEPTQTAGQYRTKRHNISIISYQEDKIIADVPQDALVVAEGVSFLGENDLVTLVSIDNQPTSEGK</sequence>
<organism evidence="5 6">
    <name type="scientific">Moraxella cuniculi DSM 21768</name>
    <dbReference type="NCBI Taxonomy" id="1122245"/>
    <lineage>
        <taxon>Bacteria</taxon>
        <taxon>Pseudomonadati</taxon>
        <taxon>Pseudomonadota</taxon>
        <taxon>Gammaproteobacteria</taxon>
        <taxon>Moraxellales</taxon>
        <taxon>Moraxellaceae</taxon>
        <taxon>Moraxella</taxon>
    </lineage>
</organism>
<feature type="transmembrane region" description="Helical" evidence="2">
    <location>
        <begin position="21"/>
        <end position="39"/>
    </location>
</feature>
<dbReference type="Gene3D" id="1.10.287.470">
    <property type="entry name" value="Helix hairpin bin"/>
    <property type="match status" value="1"/>
</dbReference>
<dbReference type="SUPFAM" id="SSF111369">
    <property type="entry name" value="HlyD-like secretion proteins"/>
    <property type="match status" value="1"/>
</dbReference>
<feature type="domain" description="Multidrug resistance protein MdtA-like alpha-helical hairpin" evidence="3">
    <location>
        <begin position="128"/>
        <end position="190"/>
    </location>
</feature>
<keyword evidence="2" id="KW-0812">Transmembrane</keyword>
<evidence type="ECO:0000313" key="6">
    <source>
        <dbReference type="Proteomes" id="UP000187495"/>
    </source>
</evidence>
<dbReference type="STRING" id="34061.B0189_03320"/>
<dbReference type="InterPro" id="IPR058625">
    <property type="entry name" value="MdtA-like_BSH"/>
</dbReference>
<keyword evidence="6" id="KW-1185">Reference proteome</keyword>
<reference evidence="6" key="1">
    <citation type="submission" date="2017-01" db="EMBL/GenBank/DDBJ databases">
        <authorList>
            <person name="Varghese N."/>
            <person name="Submissions S."/>
        </authorList>
    </citation>
    <scope>NUCLEOTIDE SEQUENCE [LARGE SCALE GENOMIC DNA]</scope>
    <source>
        <strain evidence="6">DSM 21768</strain>
    </source>
</reference>
<dbReference type="Pfam" id="PF25917">
    <property type="entry name" value="BSH_RND"/>
    <property type="match status" value="1"/>
</dbReference>
<dbReference type="Gene3D" id="2.40.50.100">
    <property type="match status" value="1"/>
</dbReference>
<evidence type="ECO:0000256" key="2">
    <source>
        <dbReference type="SAM" id="Phobius"/>
    </source>
</evidence>
<accession>A0A1N7DT17</accession>
<proteinExistence type="inferred from homology"/>
<evidence type="ECO:0000313" key="5">
    <source>
        <dbReference type="EMBL" id="SIR78815.1"/>
    </source>
</evidence>
<keyword evidence="2" id="KW-0472">Membrane</keyword>
<dbReference type="PANTHER" id="PTHR30469">
    <property type="entry name" value="MULTIDRUG RESISTANCE PROTEIN MDTA"/>
    <property type="match status" value="1"/>
</dbReference>
<evidence type="ECO:0000259" key="4">
    <source>
        <dbReference type="Pfam" id="PF25917"/>
    </source>
</evidence>
<dbReference type="GO" id="GO:1990281">
    <property type="term" value="C:efflux pump complex"/>
    <property type="evidence" value="ECO:0007669"/>
    <property type="project" value="TreeGrafter"/>
</dbReference>
<dbReference type="PANTHER" id="PTHR30469:SF15">
    <property type="entry name" value="HLYD FAMILY OF SECRETION PROTEINS"/>
    <property type="match status" value="1"/>
</dbReference>
<dbReference type="RefSeq" id="WP_076554572.1">
    <property type="nucleotide sequence ID" value="NZ_FTNU01000002.1"/>
</dbReference>
<dbReference type="InterPro" id="IPR006143">
    <property type="entry name" value="RND_pump_MFP"/>
</dbReference>
<dbReference type="InterPro" id="IPR058624">
    <property type="entry name" value="MdtA-like_HH"/>
</dbReference>
<evidence type="ECO:0000259" key="3">
    <source>
        <dbReference type="Pfam" id="PF25876"/>
    </source>
</evidence>
<name>A0A1N7DT17_9GAMM</name>
<dbReference type="NCBIfam" id="TIGR01730">
    <property type="entry name" value="RND_mfp"/>
    <property type="match status" value="1"/>
</dbReference>
<gene>
    <name evidence="5" type="ORF">SAMN02745664_10282</name>
</gene>
<evidence type="ECO:0000256" key="1">
    <source>
        <dbReference type="ARBA" id="ARBA00009477"/>
    </source>
</evidence>
<dbReference type="Proteomes" id="UP000187495">
    <property type="component" value="Unassembled WGS sequence"/>
</dbReference>